<gene>
    <name evidence="2" type="ORF">EJB05_27587</name>
</gene>
<evidence type="ECO:0000313" key="3">
    <source>
        <dbReference type="Proteomes" id="UP000324897"/>
    </source>
</evidence>
<dbReference type="OrthoDB" id="664663at2759"/>
<dbReference type="PANTHER" id="PTHR44586:SF14">
    <property type="entry name" value="F-BOX DOMAIN CONTAINING PROTEIN, EXPRESSED"/>
    <property type="match status" value="1"/>
</dbReference>
<name>A0A5J9UNG3_9POAL</name>
<organism evidence="2 3">
    <name type="scientific">Eragrostis curvula</name>
    <name type="common">weeping love grass</name>
    <dbReference type="NCBI Taxonomy" id="38414"/>
    <lineage>
        <taxon>Eukaryota</taxon>
        <taxon>Viridiplantae</taxon>
        <taxon>Streptophyta</taxon>
        <taxon>Embryophyta</taxon>
        <taxon>Tracheophyta</taxon>
        <taxon>Spermatophyta</taxon>
        <taxon>Magnoliopsida</taxon>
        <taxon>Liliopsida</taxon>
        <taxon>Poales</taxon>
        <taxon>Poaceae</taxon>
        <taxon>PACMAD clade</taxon>
        <taxon>Chloridoideae</taxon>
        <taxon>Eragrostideae</taxon>
        <taxon>Eragrostidinae</taxon>
        <taxon>Eragrostis</taxon>
    </lineage>
</organism>
<dbReference type="Gramene" id="TVU25106">
    <property type="protein sequence ID" value="TVU25106"/>
    <property type="gene ID" value="EJB05_27587"/>
</dbReference>
<feature type="non-terminal residue" evidence="2">
    <location>
        <position position="1"/>
    </location>
</feature>
<dbReference type="EMBL" id="RWGY01000013">
    <property type="protein sequence ID" value="TVU25106.1"/>
    <property type="molecule type" value="Genomic_DNA"/>
</dbReference>
<dbReference type="Proteomes" id="UP000324897">
    <property type="component" value="Chromosome 2"/>
</dbReference>
<dbReference type="PANTHER" id="PTHR44586">
    <property type="entry name" value="F-BOX DOMAIN CONTAINING PROTEIN, EXPRESSED"/>
    <property type="match status" value="1"/>
</dbReference>
<dbReference type="AlphaFoldDB" id="A0A5J9UNG3"/>
<comment type="caution">
    <text evidence="2">The sequence shown here is derived from an EMBL/GenBank/DDBJ whole genome shotgun (WGS) entry which is preliminary data.</text>
</comment>
<dbReference type="InterPro" id="IPR005174">
    <property type="entry name" value="KIB1-4_b-propeller"/>
</dbReference>
<keyword evidence="3" id="KW-1185">Reference proteome</keyword>
<accession>A0A5J9UNG3</accession>
<feature type="domain" description="KIB1-4 beta-propeller" evidence="1">
    <location>
        <begin position="44"/>
        <end position="259"/>
    </location>
</feature>
<reference evidence="2 3" key="1">
    <citation type="journal article" date="2019" name="Sci. Rep.">
        <title>A high-quality genome of Eragrostis curvula grass provides insights into Poaceae evolution and supports new strategies to enhance forage quality.</title>
        <authorList>
            <person name="Carballo J."/>
            <person name="Santos B.A.C.M."/>
            <person name="Zappacosta D."/>
            <person name="Garbus I."/>
            <person name="Selva J.P."/>
            <person name="Gallo C.A."/>
            <person name="Diaz A."/>
            <person name="Albertini E."/>
            <person name="Caccamo M."/>
            <person name="Echenique V."/>
        </authorList>
    </citation>
    <scope>NUCLEOTIDE SEQUENCE [LARGE SCALE GENOMIC DNA]</scope>
    <source>
        <strain evidence="3">cv. Victoria</strain>
        <tissue evidence="2">Leaf</tissue>
    </source>
</reference>
<evidence type="ECO:0000259" key="1">
    <source>
        <dbReference type="Pfam" id="PF03478"/>
    </source>
</evidence>
<sequence length="292" mass="34024">MRRREIKIEVYWEERKVSREVRTPSILRKLDNARMPNILGRKEYKVVMWCSPSMGRDCILLLLHRPDGQLSFARLGDDRWTQITGETLTWDSSYRDAFYNPNDGLFYVLSFDGSMLTLDLSRPSPMAKDIMPEAIPWNDPIKDLVQTPWGDLLQVWRLKETKQSTTPVEVPLEVAHEVEDPYKVSRIKEFFLYKVAYEKQDLVKLTSIGDHALFLGFNSSVCLPTKDFPMLKPDSAYVTDGFDEEMCADKHNMREIGIWDFKSDTLHSFGEVQSHTPWCNWPAPIWITPSLR</sequence>
<proteinExistence type="predicted"/>
<evidence type="ECO:0000313" key="2">
    <source>
        <dbReference type="EMBL" id="TVU25106.1"/>
    </source>
</evidence>
<dbReference type="Pfam" id="PF03478">
    <property type="entry name" value="Beta-prop_KIB1-4"/>
    <property type="match status" value="1"/>
</dbReference>
<protein>
    <recommendedName>
        <fullName evidence="1">KIB1-4 beta-propeller domain-containing protein</fullName>
    </recommendedName>
</protein>